<accession>A0A2K2DB08</accession>
<reference evidence="1 2" key="1">
    <citation type="journal article" date="2010" name="Nature">
        <title>Genome sequencing and analysis of the model grass Brachypodium distachyon.</title>
        <authorList>
            <consortium name="International Brachypodium Initiative"/>
        </authorList>
    </citation>
    <scope>NUCLEOTIDE SEQUENCE [LARGE SCALE GENOMIC DNA]</scope>
    <source>
        <strain evidence="1 2">Bd21</strain>
    </source>
</reference>
<dbReference type="EnsemblPlants" id="PNT71460">
    <property type="protein sequence ID" value="PNT71460"/>
    <property type="gene ID" value="BRADI_2g27853v3"/>
</dbReference>
<dbReference type="EMBL" id="CM000881">
    <property type="protein sequence ID" value="PNT71460.1"/>
    <property type="molecule type" value="Genomic_DNA"/>
</dbReference>
<dbReference type="AlphaFoldDB" id="A0A2K2DB08"/>
<evidence type="ECO:0000313" key="1">
    <source>
        <dbReference type="EMBL" id="PNT71460.1"/>
    </source>
</evidence>
<keyword evidence="3" id="KW-1185">Reference proteome</keyword>
<dbReference type="Gramene" id="PNT71460">
    <property type="protein sequence ID" value="PNT71460"/>
    <property type="gene ID" value="BRADI_2g27853v3"/>
</dbReference>
<dbReference type="InParanoid" id="A0A2K2DB08"/>
<evidence type="ECO:0000313" key="3">
    <source>
        <dbReference type="Proteomes" id="UP000008810"/>
    </source>
</evidence>
<sequence>MCVSNAVDPRISMSLRKLMVTTVAVDTTRGSALGRPSLRKRNLISLDTPFKWYDAPNSPKLLELLVSPALRVLAWEASGMYERKSPRWSGTAGRGRANCFSRSTARTQGVRPNAPTDLPQHTLTVFVGMPLRAATGTSAPACIQVCS</sequence>
<dbReference type="Proteomes" id="UP000008810">
    <property type="component" value="Chromosome 2"/>
</dbReference>
<name>A0A2K2DB08_BRADI</name>
<reference evidence="2" key="3">
    <citation type="submission" date="2018-08" db="UniProtKB">
        <authorList>
            <consortium name="EnsemblPlants"/>
        </authorList>
    </citation>
    <scope>IDENTIFICATION</scope>
    <source>
        <strain evidence="2">cv. Bd21</strain>
    </source>
</reference>
<gene>
    <name evidence="1" type="ORF">BRADI_2g27853v3</name>
</gene>
<organism evidence="1">
    <name type="scientific">Brachypodium distachyon</name>
    <name type="common">Purple false brome</name>
    <name type="synonym">Trachynia distachya</name>
    <dbReference type="NCBI Taxonomy" id="15368"/>
    <lineage>
        <taxon>Eukaryota</taxon>
        <taxon>Viridiplantae</taxon>
        <taxon>Streptophyta</taxon>
        <taxon>Embryophyta</taxon>
        <taxon>Tracheophyta</taxon>
        <taxon>Spermatophyta</taxon>
        <taxon>Magnoliopsida</taxon>
        <taxon>Liliopsida</taxon>
        <taxon>Poales</taxon>
        <taxon>Poaceae</taxon>
        <taxon>BOP clade</taxon>
        <taxon>Pooideae</taxon>
        <taxon>Stipodae</taxon>
        <taxon>Brachypodieae</taxon>
        <taxon>Brachypodium</taxon>
    </lineage>
</organism>
<evidence type="ECO:0000313" key="2">
    <source>
        <dbReference type="EnsemblPlants" id="PNT71460"/>
    </source>
</evidence>
<protein>
    <submittedName>
        <fullName evidence="1 2">Uncharacterized protein</fullName>
    </submittedName>
</protein>
<reference evidence="1" key="2">
    <citation type="submission" date="2017-06" db="EMBL/GenBank/DDBJ databases">
        <title>WGS assembly of Brachypodium distachyon.</title>
        <authorList>
            <consortium name="The International Brachypodium Initiative"/>
            <person name="Lucas S."/>
            <person name="Harmon-Smith M."/>
            <person name="Lail K."/>
            <person name="Tice H."/>
            <person name="Grimwood J."/>
            <person name="Bruce D."/>
            <person name="Barry K."/>
            <person name="Shu S."/>
            <person name="Lindquist E."/>
            <person name="Wang M."/>
            <person name="Pitluck S."/>
            <person name="Vogel J.P."/>
            <person name="Garvin D.F."/>
            <person name="Mockler T.C."/>
            <person name="Schmutz J."/>
            <person name="Rokhsar D."/>
            <person name="Bevan M.W."/>
        </authorList>
    </citation>
    <scope>NUCLEOTIDE SEQUENCE</scope>
    <source>
        <strain evidence="1">Bd21</strain>
    </source>
</reference>
<proteinExistence type="predicted"/>